<protein>
    <submittedName>
        <fullName evidence="2">Copper chaperone PCu(A)C</fullName>
    </submittedName>
</protein>
<proteinExistence type="predicted"/>
<feature type="chain" id="PRO_5046801192" evidence="1">
    <location>
        <begin position="23"/>
        <end position="89"/>
    </location>
</feature>
<evidence type="ECO:0000256" key="1">
    <source>
        <dbReference type="SAM" id="SignalP"/>
    </source>
</evidence>
<dbReference type="Proteomes" id="UP001164020">
    <property type="component" value="Chromosome"/>
</dbReference>
<keyword evidence="1" id="KW-0732">Signal</keyword>
<dbReference type="InterPro" id="IPR058248">
    <property type="entry name" value="Lxx211020-like"/>
</dbReference>
<evidence type="ECO:0000313" key="3">
    <source>
        <dbReference type="Proteomes" id="UP001164020"/>
    </source>
</evidence>
<dbReference type="EMBL" id="CP114029">
    <property type="protein sequence ID" value="WAP68448.1"/>
    <property type="molecule type" value="Genomic_DNA"/>
</dbReference>
<evidence type="ECO:0000313" key="2">
    <source>
        <dbReference type="EMBL" id="WAP68448.1"/>
    </source>
</evidence>
<dbReference type="SUPFAM" id="SSF110087">
    <property type="entry name" value="DR1885-like metal-binding protein"/>
    <property type="match status" value="1"/>
</dbReference>
<sequence length="89" mass="9359">MRVVHFASGFLVSLSLLGSVTAHEFKSGGLTIDHPSSRPTPPTAKAGYLSICNDGADADRLIGGSATVGGRFEFHESSVENGVARMRRV</sequence>
<keyword evidence="3" id="KW-1185">Reference proteome</keyword>
<gene>
    <name evidence="2" type="ORF">OH818_24550</name>
</gene>
<dbReference type="PANTHER" id="PTHR36302">
    <property type="entry name" value="BLR7088 PROTEIN"/>
    <property type="match status" value="1"/>
</dbReference>
<dbReference type="RefSeq" id="WP_187389389.1">
    <property type="nucleotide sequence ID" value="NZ_CP114029.1"/>
</dbReference>
<accession>A0ABY7BXM4</accession>
<feature type="signal peptide" evidence="1">
    <location>
        <begin position="1"/>
        <end position="22"/>
    </location>
</feature>
<dbReference type="InterPro" id="IPR007410">
    <property type="entry name" value="LpqE-like"/>
</dbReference>
<dbReference type="PANTHER" id="PTHR36302:SF1">
    <property type="entry name" value="COPPER CHAPERONE PCU(A)C"/>
    <property type="match status" value="1"/>
</dbReference>
<dbReference type="Gene3D" id="2.60.40.1890">
    <property type="entry name" value="PCu(A)C copper chaperone"/>
    <property type="match status" value="1"/>
</dbReference>
<name>A0ABY7BXM4_9HYPH</name>
<organism evidence="2 3">
    <name type="scientific">Jiella pelagia</name>
    <dbReference type="NCBI Taxonomy" id="2986949"/>
    <lineage>
        <taxon>Bacteria</taxon>
        <taxon>Pseudomonadati</taxon>
        <taxon>Pseudomonadota</taxon>
        <taxon>Alphaproteobacteria</taxon>
        <taxon>Hyphomicrobiales</taxon>
        <taxon>Aurantimonadaceae</taxon>
        <taxon>Jiella</taxon>
    </lineage>
</organism>
<dbReference type="InterPro" id="IPR036182">
    <property type="entry name" value="PCuAC_sf"/>
</dbReference>
<reference evidence="2" key="1">
    <citation type="submission" date="2022-12" db="EMBL/GenBank/DDBJ databases">
        <title>Jiella pelagia sp. nov., isolated from phosphonate enriched culture of Northwest Pacific surface seawater.</title>
        <authorList>
            <person name="Shin D.Y."/>
            <person name="Hwang C.Y."/>
        </authorList>
    </citation>
    <scope>NUCLEOTIDE SEQUENCE</scope>
    <source>
        <strain evidence="2">HL-NP1</strain>
    </source>
</reference>
<dbReference type="Pfam" id="PF04314">
    <property type="entry name" value="PCuAC"/>
    <property type="match status" value="1"/>
</dbReference>